<evidence type="ECO:0000313" key="2">
    <source>
        <dbReference type="Proteomes" id="UP001476247"/>
    </source>
</evidence>
<accession>A0ABP9XUS1</accession>
<keyword evidence="2" id="KW-1185">Reference proteome</keyword>
<reference evidence="1 2" key="1">
    <citation type="submission" date="2024-04" db="EMBL/GenBank/DDBJ databases">
        <title>genome sequences of Mucor flavus KT1a and Helicostylum pulchrum KT1b strains isolation_sourced from the surface of a dry-aged beef.</title>
        <authorList>
            <person name="Toyotome T."/>
            <person name="Hosono M."/>
            <person name="Torimaru M."/>
            <person name="Fukuda K."/>
            <person name="Mikami N."/>
        </authorList>
    </citation>
    <scope>NUCLEOTIDE SEQUENCE [LARGE SCALE GENOMIC DNA]</scope>
    <source>
        <strain evidence="1 2">KT1b</strain>
    </source>
</reference>
<dbReference type="Proteomes" id="UP001476247">
    <property type="component" value="Unassembled WGS sequence"/>
</dbReference>
<protein>
    <recommendedName>
        <fullName evidence="3">Tc1-like transposase DDE domain-containing protein</fullName>
    </recommendedName>
</protein>
<dbReference type="EMBL" id="BAABUJ010000010">
    <property type="protein sequence ID" value="GAA5798519.1"/>
    <property type="molecule type" value="Genomic_DNA"/>
</dbReference>
<gene>
    <name evidence="1" type="ORF">HPULCUR_003923</name>
</gene>
<organism evidence="1 2">
    <name type="scientific">Helicostylum pulchrum</name>
    <dbReference type="NCBI Taxonomy" id="562976"/>
    <lineage>
        <taxon>Eukaryota</taxon>
        <taxon>Fungi</taxon>
        <taxon>Fungi incertae sedis</taxon>
        <taxon>Mucoromycota</taxon>
        <taxon>Mucoromycotina</taxon>
        <taxon>Mucoromycetes</taxon>
        <taxon>Mucorales</taxon>
        <taxon>Mucorineae</taxon>
        <taxon>Mucoraceae</taxon>
        <taxon>Helicostylum</taxon>
    </lineage>
</organism>
<sequence length="183" mass="21386">MDYINFIPPSDYYIVDDESEEQMEDVAYQYGDIEKIIDFDSVTEIPKVNSTMEIDTLTENLKTVSIDDGKRKYKKYMSEQVLSLDASRILEQSIFSKVEPLTKADAEKLEQEYANSVTKKRKAKYPEKKNPLKKGTTAYHIVKFMEVVMDTLDRHVKKEFFIVMDNCRIHHSSFVIDAIYKRG</sequence>
<evidence type="ECO:0008006" key="3">
    <source>
        <dbReference type="Google" id="ProtNLM"/>
    </source>
</evidence>
<evidence type="ECO:0000313" key="1">
    <source>
        <dbReference type="EMBL" id="GAA5798519.1"/>
    </source>
</evidence>
<comment type="caution">
    <text evidence="1">The sequence shown here is derived from an EMBL/GenBank/DDBJ whole genome shotgun (WGS) entry which is preliminary data.</text>
</comment>
<name>A0ABP9XUS1_9FUNG</name>
<proteinExistence type="predicted"/>